<dbReference type="Proteomes" id="UP000186551">
    <property type="component" value="Unassembled WGS sequence"/>
</dbReference>
<organism evidence="1 2">
    <name type="scientific">Pontibacter flavimaris</name>
    <dbReference type="NCBI Taxonomy" id="1797110"/>
    <lineage>
        <taxon>Bacteria</taxon>
        <taxon>Pseudomonadati</taxon>
        <taxon>Bacteroidota</taxon>
        <taxon>Cytophagia</taxon>
        <taxon>Cytophagales</taxon>
        <taxon>Hymenobacteraceae</taxon>
        <taxon>Pontibacter</taxon>
    </lineage>
</organism>
<dbReference type="Gene3D" id="3.40.50.2300">
    <property type="match status" value="1"/>
</dbReference>
<evidence type="ECO:0000313" key="1">
    <source>
        <dbReference type="EMBL" id="OKL39968.1"/>
    </source>
</evidence>
<protein>
    <submittedName>
        <fullName evidence="1">Uncharacterized protein</fullName>
    </submittedName>
</protein>
<proteinExistence type="predicted"/>
<reference evidence="1 2" key="1">
    <citation type="submission" date="2016-03" db="EMBL/GenBank/DDBJ databases">
        <title>Genome sequence of Pontibacter sp. nov., of the family cytophagaceae, isolated from marine sediment of the Yellow Sea, China.</title>
        <authorList>
            <person name="Zhang G."/>
            <person name="Zhang R."/>
        </authorList>
    </citation>
    <scope>NUCLEOTIDE SEQUENCE [LARGE SCALE GENOMIC DNA]</scope>
    <source>
        <strain evidence="1 2">S10-8</strain>
    </source>
</reference>
<name>A0A1Q5PCK1_9BACT</name>
<keyword evidence="2" id="KW-1185">Reference proteome</keyword>
<sequence length="394" mass="44557">MKYTVLWIDDEYQKQDDVISDAEFSDIRLVPFTTHEEGMHELERNLAKYDGVILDAKVLKNVGDDVPGLGGLRASILRLEQLSTKKRIPYFIFTGQADYMESSVFEDGFGKYYVKARDNEKLFTDIKAAADKLEDTQIKHRYQSAFDVCTEAYIGQSALEPLLAILRSFSNPEAEIDDELYFNQLRIILEKMFRCAHRFGLSHAKCIDEHGQVILAASSLFMSGLEVKYLGIKAARPHFPKLIASHVRIILEITNAASHSETQEADSSKTNLSEYRNTVNTPYLLYSLAFKLLDILIWFKYYVDQNNDYETNKALWVSAIPEEVTMNENTGSEGVIINKNIKGFAFFSPNDNSGNAFVPPALVNKFSLAEGTRVLAITRVAEKGLQVETITILN</sequence>
<dbReference type="AlphaFoldDB" id="A0A1Q5PCK1"/>
<dbReference type="EMBL" id="LVWA01000005">
    <property type="protein sequence ID" value="OKL39968.1"/>
    <property type="molecule type" value="Genomic_DNA"/>
</dbReference>
<evidence type="ECO:0000313" key="2">
    <source>
        <dbReference type="Proteomes" id="UP000186551"/>
    </source>
</evidence>
<comment type="caution">
    <text evidence="1">The sequence shown here is derived from an EMBL/GenBank/DDBJ whole genome shotgun (WGS) entry which is preliminary data.</text>
</comment>
<dbReference type="OrthoDB" id="893108at2"/>
<accession>A0A1Q5PCK1</accession>
<gene>
    <name evidence="1" type="ORF">A3841_16530</name>
</gene>
<dbReference type="RefSeq" id="WP_073852075.1">
    <property type="nucleotide sequence ID" value="NZ_LVWA01000005.1"/>
</dbReference>
<dbReference type="STRING" id="1797110.A3841_16530"/>